<proteinExistence type="predicted"/>
<dbReference type="Proteomes" id="UP000326582">
    <property type="component" value="Chromosome 3"/>
</dbReference>
<evidence type="ECO:0000313" key="1">
    <source>
        <dbReference type="EMBL" id="QFZ27510.1"/>
    </source>
</evidence>
<protein>
    <submittedName>
        <fullName evidence="1">Iron transporter</fullName>
    </submittedName>
</protein>
<name>A0ACD0WJ80_CLALS</name>
<dbReference type="EMBL" id="CP038486">
    <property type="protein sequence ID" value="QFZ27510.1"/>
    <property type="molecule type" value="Genomic_DNA"/>
</dbReference>
<keyword evidence="2" id="KW-1185">Reference proteome</keyword>
<evidence type="ECO:0000313" key="2">
    <source>
        <dbReference type="Proteomes" id="UP000326582"/>
    </source>
</evidence>
<reference evidence="2" key="1">
    <citation type="journal article" date="2019" name="MBio">
        <title>Comparative genomics for the elucidation of multidrug resistance (MDR) in Candida lusitaniae.</title>
        <authorList>
            <person name="Kannan A."/>
            <person name="Asner S.A."/>
            <person name="Trachsel E."/>
            <person name="Kelly S."/>
            <person name="Parker J."/>
            <person name="Sanglard D."/>
        </authorList>
    </citation>
    <scope>NUCLEOTIDE SEQUENCE [LARGE SCALE GENOMIC DNA]</scope>
    <source>
        <strain evidence="2">P1</strain>
    </source>
</reference>
<sequence length="456" mass="50789">MYDNLLRAKAIFMIHSGNETAGNQCRDYTFSRSPGLRYSGPCTAPATYAPSAYGPISICHYQNFPYTATFLSPAMSSLEDFFSVQVFFIVLREALESAIIISVLLAFVNKSLQTNETEPQYQSTDNKPHTAQKELRNLKWQIWIGGLCGFLACLVVGAIILAVFYALGSDLWSTTEHYWEGVFSILASVIISAMGVKMLRVNRMQQKWKQKLGDIIDQYNYLDVEASKTWSERNAMFILPFITTLREGLEAIVFVGGIGVNESTSVWAILNATLLGIAIGAIVGIIMYRSGKTLSIQMFMIVSSCFLYLVAAGLFSKGVWNFELQRFIDLCDGFDVSETGHGPGSYDISNSVWHVNCCNGELPEDGVGWMLFTAVFGWTNSATYGSVIGYNCYWIAVISMFSALLYEEKHGKLPVIPESWQRKRMAKHRLIPLPSSSRESSESVHSTTPLQTKTTS</sequence>
<accession>A0ACD0WJ80</accession>
<gene>
    <name evidence="1" type="ORF">EJF14_30481</name>
</gene>
<organism evidence="1 2">
    <name type="scientific">Clavispora lusitaniae</name>
    <name type="common">Candida lusitaniae</name>
    <dbReference type="NCBI Taxonomy" id="36911"/>
    <lineage>
        <taxon>Eukaryota</taxon>
        <taxon>Fungi</taxon>
        <taxon>Dikarya</taxon>
        <taxon>Ascomycota</taxon>
        <taxon>Saccharomycotina</taxon>
        <taxon>Pichiomycetes</taxon>
        <taxon>Metschnikowiaceae</taxon>
        <taxon>Clavispora</taxon>
    </lineage>
</organism>